<dbReference type="AlphaFoldDB" id="D5QAT3"/>
<dbReference type="HOGENOM" id="CLU_3291216_0_0_5"/>
<comment type="caution">
    <text evidence="1">The sequence shown here is derived from an EMBL/GenBank/DDBJ whole genome shotgun (WGS) entry which is preliminary data.</text>
</comment>
<proteinExistence type="predicted"/>
<reference evidence="1 2" key="1">
    <citation type="journal article" date="2010" name="J. Bacteriol.">
        <title>Genome sequence of a cellulose-producing bacterium, Gluconacetobacter hansenii ATCC 23769.</title>
        <authorList>
            <person name="Iyer P.R."/>
            <person name="Geib S.M."/>
            <person name="Catchmark J."/>
            <person name="Kao T.H."/>
            <person name="Tien M."/>
        </authorList>
    </citation>
    <scope>NUCLEOTIDE SEQUENCE [LARGE SCALE GENOMIC DNA]</scope>
    <source>
        <strain evidence="1 2">ATCC 23769</strain>
    </source>
</reference>
<dbReference type="EMBL" id="ADTV01000003">
    <property type="protein sequence ID" value="EFG85806.1"/>
    <property type="molecule type" value="Genomic_DNA"/>
</dbReference>
<gene>
    <name evidence="1" type="ORF">GXY_01023</name>
</gene>
<evidence type="ECO:0000313" key="1">
    <source>
        <dbReference type="EMBL" id="EFG85806.1"/>
    </source>
</evidence>
<accession>D5QAT3</accession>
<sequence>MPNLRAVPSSLSAPSGAGRPSRPFLMFINMAHALMTCGSI</sequence>
<organism evidence="1 2">
    <name type="scientific">Novacetimonas hansenii ATCC 23769</name>
    <dbReference type="NCBI Taxonomy" id="714995"/>
    <lineage>
        <taxon>Bacteria</taxon>
        <taxon>Pseudomonadati</taxon>
        <taxon>Pseudomonadota</taxon>
        <taxon>Alphaproteobacteria</taxon>
        <taxon>Acetobacterales</taxon>
        <taxon>Acetobacteraceae</taxon>
        <taxon>Novacetimonas</taxon>
    </lineage>
</organism>
<evidence type="ECO:0000313" key="2">
    <source>
        <dbReference type="Proteomes" id="UP000006468"/>
    </source>
</evidence>
<dbReference type="Proteomes" id="UP000006468">
    <property type="component" value="Chromosome"/>
</dbReference>
<protein>
    <submittedName>
        <fullName evidence="1">Uncharacterized protein</fullName>
    </submittedName>
</protein>
<name>D5QAT3_NOVHA</name>